<dbReference type="InterPro" id="IPR008922">
    <property type="entry name" value="Di-copper_centre_dom_sf"/>
</dbReference>
<dbReference type="SUPFAM" id="SSF48056">
    <property type="entry name" value="Di-copper centre-containing domain"/>
    <property type="match status" value="1"/>
</dbReference>
<feature type="domain" description="Tyrosinase copper-binding" evidence="3">
    <location>
        <begin position="75"/>
        <end position="86"/>
    </location>
</feature>
<dbReference type="PANTHER" id="PTHR11474">
    <property type="entry name" value="TYROSINASE FAMILY MEMBER"/>
    <property type="match status" value="1"/>
</dbReference>
<dbReference type="Pfam" id="PF00264">
    <property type="entry name" value="Tyrosinase"/>
    <property type="match status" value="1"/>
</dbReference>
<dbReference type="EMBL" id="JAUIQD010000007">
    <property type="protein sequence ID" value="KAK3344535.1"/>
    <property type="molecule type" value="Genomic_DNA"/>
</dbReference>
<dbReference type="AlphaFoldDB" id="A0AAJ0MA55"/>
<evidence type="ECO:0000313" key="5">
    <source>
        <dbReference type="Proteomes" id="UP001275084"/>
    </source>
</evidence>
<name>A0AAJ0MA55_9PEZI</name>
<keyword evidence="2" id="KW-0186">Copper</keyword>
<dbReference type="InterPro" id="IPR050316">
    <property type="entry name" value="Tyrosinase/Hemocyanin"/>
</dbReference>
<sequence>MNDGGIPSFGRTGQHCIYRFVNDACSIVLGQIYVDVCSKMETFAEFWPCIETAPHSGGHGGIGGKMWDGISSPGDPVFYLHHTWLDKLSWEWQARDLPARLHDISGRNVPAEFVGLPSHDSAGLPLFYPNADQFLPAETLRPPPDVPRPEGDPGNATTLAHVLNMFGVVPNAIIRDVMDIAGPLLCYEYV</sequence>
<evidence type="ECO:0000256" key="2">
    <source>
        <dbReference type="ARBA" id="ARBA00023008"/>
    </source>
</evidence>
<evidence type="ECO:0000256" key="1">
    <source>
        <dbReference type="ARBA" id="ARBA00022723"/>
    </source>
</evidence>
<gene>
    <name evidence="4" type="ORF">B0T25DRAFT_616283</name>
</gene>
<protein>
    <recommendedName>
        <fullName evidence="3">Tyrosinase copper-binding domain-containing protein</fullName>
    </recommendedName>
</protein>
<proteinExistence type="predicted"/>
<dbReference type="GO" id="GO:0046872">
    <property type="term" value="F:metal ion binding"/>
    <property type="evidence" value="ECO:0007669"/>
    <property type="project" value="UniProtKB-KW"/>
</dbReference>
<dbReference type="InterPro" id="IPR002227">
    <property type="entry name" value="Tyrosinase_Cu-bd"/>
</dbReference>
<reference evidence="4" key="2">
    <citation type="submission" date="2023-06" db="EMBL/GenBank/DDBJ databases">
        <authorList>
            <consortium name="Lawrence Berkeley National Laboratory"/>
            <person name="Haridas S."/>
            <person name="Hensen N."/>
            <person name="Bonometti L."/>
            <person name="Westerberg I."/>
            <person name="Brannstrom I.O."/>
            <person name="Guillou S."/>
            <person name="Cros-Aarteil S."/>
            <person name="Calhoun S."/>
            <person name="Kuo A."/>
            <person name="Mondo S."/>
            <person name="Pangilinan J."/>
            <person name="Riley R."/>
            <person name="Labutti K."/>
            <person name="Andreopoulos B."/>
            <person name="Lipzen A."/>
            <person name="Chen C."/>
            <person name="Yanf M."/>
            <person name="Daum C."/>
            <person name="Ng V."/>
            <person name="Clum A."/>
            <person name="Steindorff A."/>
            <person name="Ohm R."/>
            <person name="Martin F."/>
            <person name="Silar P."/>
            <person name="Natvig D."/>
            <person name="Lalanne C."/>
            <person name="Gautier V."/>
            <person name="Ament-Velasquez S.L."/>
            <person name="Kruys A."/>
            <person name="Hutchinson M.I."/>
            <person name="Powell A.J."/>
            <person name="Barry K."/>
            <person name="Miller A.N."/>
            <person name="Grigoriev I.V."/>
            <person name="Debuchy R."/>
            <person name="Gladieux P."/>
            <person name="Thoren M.H."/>
            <person name="Johannesson H."/>
        </authorList>
    </citation>
    <scope>NUCLEOTIDE SEQUENCE</scope>
    <source>
        <strain evidence="4">CBS 955.72</strain>
    </source>
</reference>
<accession>A0AAJ0MA55</accession>
<dbReference type="Gene3D" id="1.10.1280.10">
    <property type="entry name" value="Di-copper center containing domain from catechol oxidase"/>
    <property type="match status" value="1"/>
</dbReference>
<comment type="caution">
    <text evidence="4">The sequence shown here is derived from an EMBL/GenBank/DDBJ whole genome shotgun (WGS) entry which is preliminary data.</text>
</comment>
<dbReference type="GO" id="GO:0016491">
    <property type="term" value="F:oxidoreductase activity"/>
    <property type="evidence" value="ECO:0007669"/>
    <property type="project" value="InterPro"/>
</dbReference>
<evidence type="ECO:0000259" key="3">
    <source>
        <dbReference type="PROSITE" id="PS00498"/>
    </source>
</evidence>
<keyword evidence="5" id="KW-1185">Reference proteome</keyword>
<organism evidence="4 5">
    <name type="scientific">Lasiosphaeria hispida</name>
    <dbReference type="NCBI Taxonomy" id="260671"/>
    <lineage>
        <taxon>Eukaryota</taxon>
        <taxon>Fungi</taxon>
        <taxon>Dikarya</taxon>
        <taxon>Ascomycota</taxon>
        <taxon>Pezizomycotina</taxon>
        <taxon>Sordariomycetes</taxon>
        <taxon>Sordariomycetidae</taxon>
        <taxon>Sordariales</taxon>
        <taxon>Lasiosphaeriaceae</taxon>
        <taxon>Lasiosphaeria</taxon>
    </lineage>
</organism>
<reference evidence="4" key="1">
    <citation type="journal article" date="2023" name="Mol. Phylogenet. Evol.">
        <title>Genome-scale phylogeny and comparative genomics of the fungal order Sordariales.</title>
        <authorList>
            <person name="Hensen N."/>
            <person name="Bonometti L."/>
            <person name="Westerberg I."/>
            <person name="Brannstrom I.O."/>
            <person name="Guillou S."/>
            <person name="Cros-Aarteil S."/>
            <person name="Calhoun S."/>
            <person name="Haridas S."/>
            <person name="Kuo A."/>
            <person name="Mondo S."/>
            <person name="Pangilinan J."/>
            <person name="Riley R."/>
            <person name="LaButti K."/>
            <person name="Andreopoulos B."/>
            <person name="Lipzen A."/>
            <person name="Chen C."/>
            <person name="Yan M."/>
            <person name="Daum C."/>
            <person name="Ng V."/>
            <person name="Clum A."/>
            <person name="Steindorff A."/>
            <person name="Ohm R.A."/>
            <person name="Martin F."/>
            <person name="Silar P."/>
            <person name="Natvig D.O."/>
            <person name="Lalanne C."/>
            <person name="Gautier V."/>
            <person name="Ament-Velasquez S.L."/>
            <person name="Kruys A."/>
            <person name="Hutchinson M.I."/>
            <person name="Powell A.J."/>
            <person name="Barry K."/>
            <person name="Miller A.N."/>
            <person name="Grigoriev I.V."/>
            <person name="Debuchy R."/>
            <person name="Gladieux P."/>
            <person name="Hiltunen Thoren M."/>
            <person name="Johannesson H."/>
        </authorList>
    </citation>
    <scope>NUCLEOTIDE SEQUENCE</scope>
    <source>
        <strain evidence="4">CBS 955.72</strain>
    </source>
</reference>
<dbReference type="PROSITE" id="PS00498">
    <property type="entry name" value="TYROSINASE_2"/>
    <property type="match status" value="1"/>
</dbReference>
<keyword evidence="1" id="KW-0479">Metal-binding</keyword>
<evidence type="ECO:0000313" key="4">
    <source>
        <dbReference type="EMBL" id="KAK3344535.1"/>
    </source>
</evidence>
<dbReference type="Proteomes" id="UP001275084">
    <property type="component" value="Unassembled WGS sequence"/>
</dbReference>
<dbReference type="PANTHER" id="PTHR11474:SF126">
    <property type="entry name" value="TYROSINASE-LIKE PROTEIN TYR-1-RELATED"/>
    <property type="match status" value="1"/>
</dbReference>